<evidence type="ECO:0000313" key="1">
    <source>
        <dbReference type="EMBL" id="QIG41451.1"/>
    </source>
</evidence>
<evidence type="ECO:0000313" key="2">
    <source>
        <dbReference type="Proteomes" id="UP000502996"/>
    </source>
</evidence>
<keyword evidence="2" id="KW-1185">Reference proteome</keyword>
<dbReference type="KEGG" id="nano:G5V58_00495"/>
<dbReference type="Proteomes" id="UP000502996">
    <property type="component" value="Chromosome"/>
</dbReference>
<sequence>MRAAFRIGERSREILDLTAPAADEDGFVARWLRDALARDEPEPDPLTEKPAV</sequence>
<protein>
    <submittedName>
        <fullName evidence="1">Uncharacterized protein</fullName>
    </submittedName>
</protein>
<accession>A0A6G6W7Y4</accession>
<name>A0A6G6W7Y4_9ACTN</name>
<dbReference type="AlphaFoldDB" id="A0A6G6W7Y4"/>
<reference evidence="1 2" key="1">
    <citation type="submission" date="2020-02" db="EMBL/GenBank/DDBJ databases">
        <title>Full genome sequence of Nocardioides sp. R-3366.</title>
        <authorList>
            <person name="Im W.-T."/>
        </authorList>
    </citation>
    <scope>NUCLEOTIDE SEQUENCE [LARGE SCALE GENOMIC DNA]</scope>
    <source>
        <strain evidence="1 2">R-3366</strain>
    </source>
</reference>
<dbReference type="EMBL" id="CP049257">
    <property type="protein sequence ID" value="QIG41451.1"/>
    <property type="molecule type" value="Genomic_DNA"/>
</dbReference>
<organism evidence="1 2">
    <name type="scientific">Nocardioides anomalus</name>
    <dbReference type="NCBI Taxonomy" id="2712223"/>
    <lineage>
        <taxon>Bacteria</taxon>
        <taxon>Bacillati</taxon>
        <taxon>Actinomycetota</taxon>
        <taxon>Actinomycetes</taxon>
        <taxon>Propionibacteriales</taxon>
        <taxon>Nocardioidaceae</taxon>
        <taxon>Nocardioides</taxon>
    </lineage>
</organism>
<gene>
    <name evidence="1" type="ORF">G5V58_00495</name>
</gene>
<proteinExistence type="predicted"/>
<dbReference type="RefSeq" id="WP_165227805.1">
    <property type="nucleotide sequence ID" value="NZ_CP049257.1"/>
</dbReference>